<dbReference type="InParanoid" id="A2DEG5"/>
<evidence type="ECO:0000256" key="5">
    <source>
        <dbReference type="ARBA" id="ARBA00023054"/>
    </source>
</evidence>
<dbReference type="VEuPathDB" id="TrichDB:TVAGG3_0028680"/>
<dbReference type="PANTHER" id="PTHR14517">
    <property type="entry name" value="RIB43A-RELATED"/>
    <property type="match status" value="1"/>
</dbReference>
<dbReference type="SMR" id="A2DEG5"/>
<evidence type="ECO:0000256" key="4">
    <source>
        <dbReference type="ARBA" id="ARBA00022846"/>
    </source>
</evidence>
<dbReference type="PANTHER" id="PTHR14517:SF6">
    <property type="entry name" value="RE41410P"/>
    <property type="match status" value="1"/>
</dbReference>
<feature type="compositionally biased region" description="Basic and acidic residues" evidence="10">
    <location>
        <begin position="221"/>
        <end position="238"/>
    </location>
</feature>
<comment type="subunit">
    <text evidence="9">Microtubule inner protein component of sperm flagellar doublet microtubules.</text>
</comment>
<reference evidence="11" key="1">
    <citation type="submission" date="2006-10" db="EMBL/GenBank/DDBJ databases">
        <authorList>
            <person name="Amadeo P."/>
            <person name="Zhao Q."/>
            <person name="Wortman J."/>
            <person name="Fraser-Liggett C."/>
            <person name="Carlton J."/>
        </authorList>
    </citation>
    <scope>NUCLEOTIDE SEQUENCE</scope>
    <source>
        <strain evidence="11">G3</strain>
    </source>
</reference>
<keyword evidence="3" id="KW-0963">Cytoplasm</keyword>
<accession>A2DEG5</accession>
<keyword evidence="12" id="KW-1185">Reference proteome</keyword>
<sequence length="382" mass="46091">MELRQHSQIEAKENAKIEKMRREHAERLKRIMDEKNLQMGMDYDALQKQIEEKKARLQAEKEEEEAYNQKFLAEQKLLAKLAKHEQAEIKQIEKEINEFRATRQRPEMEREYDLNRKDYIKVQPQMRITDNDPWLSVSSGLKFDGEDLTAEERLKAQKEQRERWGKQQIAEKKNRLAKELAEDKEWERRYLEYNAISRQVGEMEEQARKEWRQECNEENFRLAQEKRDREAEERRLDLELNQYEINAETERLNKSQNNDGSDPNGNTFVEGKRGQSDTQNYKGMTPEQIEQLKQIQLQQIEEARKRREKEAEEERIDEENRKKAAREALKASRAEERERKRRLLENLEENKKLAETKTISRSMDDILDPQTDNWWPFGKSHR</sequence>
<organism evidence="11 12">
    <name type="scientific">Trichomonas vaginalis (strain ATCC PRA-98 / G3)</name>
    <dbReference type="NCBI Taxonomy" id="412133"/>
    <lineage>
        <taxon>Eukaryota</taxon>
        <taxon>Metamonada</taxon>
        <taxon>Parabasalia</taxon>
        <taxon>Trichomonadida</taxon>
        <taxon>Trichomonadidae</taxon>
        <taxon>Trichomonas</taxon>
    </lineage>
</organism>
<evidence type="ECO:0000256" key="7">
    <source>
        <dbReference type="ARBA" id="ARBA00023212"/>
    </source>
</evidence>
<dbReference type="KEGG" id="tva:5466629"/>
<evidence type="ECO:0000256" key="6">
    <source>
        <dbReference type="ARBA" id="ARBA00023069"/>
    </source>
</evidence>
<dbReference type="STRING" id="5722.A2DEG5"/>
<comment type="similarity">
    <text evidence="2">Belongs to the RIB43A family.</text>
</comment>
<keyword evidence="7" id="KW-0206">Cytoskeleton</keyword>
<dbReference type="OrthoDB" id="429119at2759"/>
<dbReference type="InterPro" id="IPR008805">
    <property type="entry name" value="RIB43A"/>
</dbReference>
<comment type="subcellular location">
    <subcellularLocation>
        <location evidence="1">Cytoplasm</location>
        <location evidence="1">Cytoskeleton</location>
        <location evidence="1">Flagellum axoneme</location>
    </subcellularLocation>
</comment>
<name>A2DEG5_TRIV3</name>
<feature type="compositionally biased region" description="Low complexity" evidence="10">
    <location>
        <begin position="287"/>
        <end position="300"/>
    </location>
</feature>
<keyword evidence="8" id="KW-0966">Cell projection</keyword>
<dbReference type="Pfam" id="PF05914">
    <property type="entry name" value="RIB43A"/>
    <property type="match status" value="1"/>
</dbReference>
<dbReference type="OMA" id="CLKMQQE"/>
<evidence type="ECO:0000256" key="3">
    <source>
        <dbReference type="ARBA" id="ARBA00022490"/>
    </source>
</evidence>
<feature type="region of interest" description="Disordered" evidence="10">
    <location>
        <begin position="1"/>
        <end position="20"/>
    </location>
</feature>
<protein>
    <submittedName>
        <fullName evidence="11">Flagellar protofilament ribbon protein, putative</fullName>
    </submittedName>
</protein>
<evidence type="ECO:0000256" key="10">
    <source>
        <dbReference type="SAM" id="MobiDB-lite"/>
    </source>
</evidence>
<dbReference type="RefSeq" id="XP_001582078.1">
    <property type="nucleotide sequence ID" value="XM_001582028.1"/>
</dbReference>
<dbReference type="AlphaFoldDB" id="A2DEG5"/>
<evidence type="ECO:0000256" key="8">
    <source>
        <dbReference type="ARBA" id="ARBA00023273"/>
    </source>
</evidence>
<reference evidence="11" key="2">
    <citation type="journal article" date="2007" name="Science">
        <title>Draft genome sequence of the sexually transmitted pathogen Trichomonas vaginalis.</title>
        <authorList>
            <person name="Carlton J.M."/>
            <person name="Hirt R.P."/>
            <person name="Silva J.C."/>
            <person name="Delcher A.L."/>
            <person name="Schatz M."/>
            <person name="Zhao Q."/>
            <person name="Wortman J.R."/>
            <person name="Bidwell S.L."/>
            <person name="Alsmark U.C.M."/>
            <person name="Besteiro S."/>
            <person name="Sicheritz-Ponten T."/>
            <person name="Noel C.J."/>
            <person name="Dacks J.B."/>
            <person name="Foster P.G."/>
            <person name="Simillion C."/>
            <person name="Van de Peer Y."/>
            <person name="Miranda-Saavedra D."/>
            <person name="Barton G.J."/>
            <person name="Westrop G.D."/>
            <person name="Mueller S."/>
            <person name="Dessi D."/>
            <person name="Fiori P.L."/>
            <person name="Ren Q."/>
            <person name="Paulsen I."/>
            <person name="Zhang H."/>
            <person name="Bastida-Corcuera F.D."/>
            <person name="Simoes-Barbosa A."/>
            <person name="Brown M.T."/>
            <person name="Hayes R.D."/>
            <person name="Mukherjee M."/>
            <person name="Okumura C.Y."/>
            <person name="Schneider R."/>
            <person name="Smith A.J."/>
            <person name="Vanacova S."/>
            <person name="Villalvazo M."/>
            <person name="Haas B.J."/>
            <person name="Pertea M."/>
            <person name="Feldblyum T.V."/>
            <person name="Utterback T.R."/>
            <person name="Shu C.L."/>
            <person name="Osoegawa K."/>
            <person name="de Jong P.J."/>
            <person name="Hrdy I."/>
            <person name="Horvathova L."/>
            <person name="Zubacova Z."/>
            <person name="Dolezal P."/>
            <person name="Malik S.B."/>
            <person name="Logsdon J.M. Jr."/>
            <person name="Henze K."/>
            <person name="Gupta A."/>
            <person name="Wang C.C."/>
            <person name="Dunne R.L."/>
            <person name="Upcroft J.A."/>
            <person name="Upcroft P."/>
            <person name="White O."/>
            <person name="Salzberg S.L."/>
            <person name="Tang P."/>
            <person name="Chiu C.-H."/>
            <person name="Lee Y.-S."/>
            <person name="Embley T.M."/>
            <person name="Coombs G.H."/>
            <person name="Mottram J.C."/>
            <person name="Tachezy J."/>
            <person name="Fraser-Liggett C.M."/>
            <person name="Johnson P.J."/>
        </authorList>
    </citation>
    <scope>NUCLEOTIDE SEQUENCE [LARGE SCALE GENOMIC DNA]</scope>
    <source>
        <strain evidence="11">G3</strain>
    </source>
</reference>
<feature type="region of interest" description="Disordered" evidence="10">
    <location>
        <begin position="221"/>
        <end position="382"/>
    </location>
</feature>
<dbReference type="VEuPathDB" id="TrichDB:TVAG_282620"/>
<dbReference type="EMBL" id="DS113192">
    <property type="protein sequence ID" value="EAY21092.1"/>
    <property type="molecule type" value="Genomic_DNA"/>
</dbReference>
<evidence type="ECO:0000313" key="11">
    <source>
        <dbReference type="EMBL" id="EAY21092.1"/>
    </source>
</evidence>
<evidence type="ECO:0000256" key="1">
    <source>
        <dbReference type="ARBA" id="ARBA00004611"/>
    </source>
</evidence>
<evidence type="ECO:0000256" key="9">
    <source>
        <dbReference type="ARBA" id="ARBA00046435"/>
    </source>
</evidence>
<keyword evidence="6" id="KW-0969">Cilium</keyword>
<proteinExistence type="inferred from homology"/>
<evidence type="ECO:0000313" key="12">
    <source>
        <dbReference type="Proteomes" id="UP000001542"/>
    </source>
</evidence>
<dbReference type="eggNOG" id="ENOG502QWST">
    <property type="taxonomic scope" value="Eukaryota"/>
</dbReference>
<keyword evidence="5" id="KW-0175">Coiled coil</keyword>
<feature type="compositionally biased region" description="Basic and acidic residues" evidence="10">
    <location>
        <begin position="301"/>
        <end position="355"/>
    </location>
</feature>
<gene>
    <name evidence="11" type="ORF">TVAG_282620</name>
</gene>
<keyword evidence="4 11" id="KW-0282">Flagellum</keyword>
<dbReference type="Proteomes" id="UP000001542">
    <property type="component" value="Unassembled WGS sequence"/>
</dbReference>
<evidence type="ECO:0000256" key="2">
    <source>
        <dbReference type="ARBA" id="ARBA00006875"/>
    </source>
</evidence>
<feature type="compositionally biased region" description="Polar residues" evidence="10">
    <location>
        <begin position="254"/>
        <end position="267"/>
    </location>
</feature>